<sequence>GPRRPLRRPHHRHRALPILRRPTASTTSPAGAGEADPSLDREAEGAVQRRQSRAVRDGPRQAASRPSISRAIYLVH</sequence>
<evidence type="ECO:0000313" key="3">
    <source>
        <dbReference type="Proteomes" id="UP000006038"/>
    </source>
</evidence>
<reference evidence="2" key="2">
    <citation type="submission" date="2013-04" db="UniProtKB">
        <authorList>
            <consortium name="EnsemblPlants"/>
        </authorList>
    </citation>
    <scope>IDENTIFICATION</scope>
</reference>
<name>J3MI03_ORYBR</name>
<dbReference type="Gramene" id="OB07G10350.1">
    <property type="protein sequence ID" value="OB07G10350.1"/>
    <property type="gene ID" value="OB07G10350"/>
</dbReference>
<keyword evidence="3" id="KW-1185">Reference proteome</keyword>
<protein>
    <submittedName>
        <fullName evidence="2">Uncharacterized protein</fullName>
    </submittedName>
</protein>
<reference evidence="2" key="1">
    <citation type="journal article" date="2013" name="Nat. Commun.">
        <title>Whole-genome sequencing of Oryza brachyantha reveals mechanisms underlying Oryza genome evolution.</title>
        <authorList>
            <person name="Chen J."/>
            <person name="Huang Q."/>
            <person name="Gao D."/>
            <person name="Wang J."/>
            <person name="Lang Y."/>
            <person name="Liu T."/>
            <person name="Li B."/>
            <person name="Bai Z."/>
            <person name="Luis Goicoechea J."/>
            <person name="Liang C."/>
            <person name="Chen C."/>
            <person name="Zhang W."/>
            <person name="Sun S."/>
            <person name="Liao Y."/>
            <person name="Zhang X."/>
            <person name="Yang L."/>
            <person name="Song C."/>
            <person name="Wang M."/>
            <person name="Shi J."/>
            <person name="Liu G."/>
            <person name="Liu J."/>
            <person name="Zhou H."/>
            <person name="Zhou W."/>
            <person name="Yu Q."/>
            <person name="An N."/>
            <person name="Chen Y."/>
            <person name="Cai Q."/>
            <person name="Wang B."/>
            <person name="Liu B."/>
            <person name="Min J."/>
            <person name="Huang Y."/>
            <person name="Wu H."/>
            <person name="Li Z."/>
            <person name="Zhang Y."/>
            <person name="Yin Y."/>
            <person name="Song W."/>
            <person name="Jiang J."/>
            <person name="Jackson S.A."/>
            <person name="Wing R.A."/>
            <person name="Wang J."/>
            <person name="Chen M."/>
        </authorList>
    </citation>
    <scope>NUCLEOTIDE SEQUENCE [LARGE SCALE GENOMIC DNA]</scope>
    <source>
        <strain evidence="2">cv. IRGC 101232</strain>
    </source>
</reference>
<dbReference type="HOGENOM" id="CLU_2661805_0_0_1"/>
<accession>J3MI03</accession>
<dbReference type="Proteomes" id="UP000006038">
    <property type="component" value="Chromosome 7"/>
</dbReference>
<evidence type="ECO:0000256" key="1">
    <source>
        <dbReference type="SAM" id="MobiDB-lite"/>
    </source>
</evidence>
<proteinExistence type="predicted"/>
<feature type="region of interest" description="Disordered" evidence="1">
    <location>
        <begin position="1"/>
        <end position="76"/>
    </location>
</feature>
<dbReference type="AlphaFoldDB" id="J3MI03"/>
<feature type="compositionally biased region" description="Basic residues" evidence="1">
    <location>
        <begin position="1"/>
        <end position="15"/>
    </location>
</feature>
<dbReference type="EnsemblPlants" id="OB07G10350.1">
    <property type="protein sequence ID" value="OB07G10350.1"/>
    <property type="gene ID" value="OB07G10350"/>
</dbReference>
<evidence type="ECO:0000313" key="2">
    <source>
        <dbReference type="EnsemblPlants" id="OB07G10350.1"/>
    </source>
</evidence>
<organism evidence="2">
    <name type="scientific">Oryza brachyantha</name>
    <name type="common">malo sina</name>
    <dbReference type="NCBI Taxonomy" id="4533"/>
    <lineage>
        <taxon>Eukaryota</taxon>
        <taxon>Viridiplantae</taxon>
        <taxon>Streptophyta</taxon>
        <taxon>Embryophyta</taxon>
        <taxon>Tracheophyta</taxon>
        <taxon>Spermatophyta</taxon>
        <taxon>Magnoliopsida</taxon>
        <taxon>Liliopsida</taxon>
        <taxon>Poales</taxon>
        <taxon>Poaceae</taxon>
        <taxon>BOP clade</taxon>
        <taxon>Oryzoideae</taxon>
        <taxon>Oryzeae</taxon>
        <taxon>Oryzinae</taxon>
        <taxon>Oryza</taxon>
    </lineage>
</organism>